<dbReference type="Proteomes" id="UP000630445">
    <property type="component" value="Unassembled WGS sequence"/>
</dbReference>
<feature type="compositionally biased region" description="Low complexity" evidence="1">
    <location>
        <begin position="83"/>
        <end position="97"/>
    </location>
</feature>
<feature type="compositionally biased region" description="Basic and acidic residues" evidence="1">
    <location>
        <begin position="181"/>
        <end position="234"/>
    </location>
</feature>
<keyword evidence="3" id="KW-1185">Reference proteome</keyword>
<dbReference type="PANTHER" id="PTHR38700:SF1">
    <property type="entry name" value="PH DOMAIN-CONTAINING PROTEIN"/>
    <property type="match status" value="1"/>
</dbReference>
<dbReference type="AlphaFoldDB" id="A0A8H6PBI5"/>
<evidence type="ECO:0000256" key="1">
    <source>
        <dbReference type="SAM" id="MobiDB-lite"/>
    </source>
</evidence>
<dbReference type="SUPFAM" id="SSF50729">
    <property type="entry name" value="PH domain-like"/>
    <property type="match status" value="1"/>
</dbReference>
<dbReference type="OrthoDB" id="6235964at2759"/>
<dbReference type="Gene3D" id="3.10.20.90">
    <property type="entry name" value="Phosphatidylinositol 3-kinase Catalytic Subunit, Chain A, domain 1"/>
    <property type="match status" value="1"/>
</dbReference>
<feature type="compositionally biased region" description="Polar residues" evidence="1">
    <location>
        <begin position="758"/>
        <end position="771"/>
    </location>
</feature>
<feature type="compositionally biased region" description="Low complexity" evidence="1">
    <location>
        <begin position="42"/>
        <end position="54"/>
    </location>
</feature>
<feature type="compositionally biased region" description="Polar residues" evidence="1">
    <location>
        <begin position="1"/>
        <end position="10"/>
    </location>
</feature>
<dbReference type="SUPFAM" id="SSF54236">
    <property type="entry name" value="Ubiquitin-like"/>
    <property type="match status" value="1"/>
</dbReference>
<feature type="region of interest" description="Disordered" evidence="1">
    <location>
        <begin position="490"/>
        <end position="664"/>
    </location>
</feature>
<feature type="region of interest" description="Disordered" evidence="1">
    <location>
        <begin position="1"/>
        <end position="114"/>
    </location>
</feature>
<evidence type="ECO:0000313" key="2">
    <source>
        <dbReference type="EMBL" id="KAF7125457.1"/>
    </source>
</evidence>
<dbReference type="InterPro" id="IPR029071">
    <property type="entry name" value="Ubiquitin-like_domsf"/>
</dbReference>
<proteinExistence type="predicted"/>
<feature type="region of interest" description="Disordered" evidence="1">
    <location>
        <begin position="132"/>
        <end position="259"/>
    </location>
</feature>
<protein>
    <recommendedName>
        <fullName evidence="4">PH domain-containing protein</fullName>
    </recommendedName>
</protein>
<dbReference type="Gene3D" id="2.30.29.30">
    <property type="entry name" value="Pleckstrin-homology domain (PH domain)/Phosphotyrosine-binding domain (PTB)"/>
    <property type="match status" value="1"/>
</dbReference>
<feature type="compositionally biased region" description="Low complexity" evidence="1">
    <location>
        <begin position="236"/>
        <end position="248"/>
    </location>
</feature>
<feature type="region of interest" description="Disordered" evidence="1">
    <location>
        <begin position="715"/>
        <end position="774"/>
    </location>
</feature>
<feature type="compositionally biased region" description="Polar residues" evidence="1">
    <location>
        <begin position="62"/>
        <end position="75"/>
    </location>
</feature>
<feature type="region of interest" description="Disordered" evidence="1">
    <location>
        <begin position="791"/>
        <end position="816"/>
    </location>
</feature>
<feature type="compositionally biased region" description="Polar residues" evidence="1">
    <location>
        <begin position="643"/>
        <end position="652"/>
    </location>
</feature>
<feature type="compositionally biased region" description="Polar residues" evidence="1">
    <location>
        <begin position="576"/>
        <end position="596"/>
    </location>
</feature>
<evidence type="ECO:0008006" key="4">
    <source>
        <dbReference type="Google" id="ProtNLM"/>
    </source>
</evidence>
<gene>
    <name evidence="2" type="ORF">CNMCM5793_001696</name>
</gene>
<feature type="compositionally biased region" description="Polar residues" evidence="1">
    <location>
        <begin position="508"/>
        <end position="517"/>
    </location>
</feature>
<feature type="compositionally biased region" description="Basic and acidic residues" evidence="1">
    <location>
        <begin position="530"/>
        <end position="555"/>
    </location>
</feature>
<dbReference type="PANTHER" id="PTHR38700">
    <property type="entry name" value="YALI0E22418P"/>
    <property type="match status" value="1"/>
</dbReference>
<reference evidence="2" key="1">
    <citation type="submission" date="2020-06" db="EMBL/GenBank/DDBJ databases">
        <title>Draft genome sequences of strains closely related to Aspergillus parafelis and Aspergillus hiratsukae.</title>
        <authorList>
            <person name="Dos Santos R.A.C."/>
            <person name="Rivero-Menendez O."/>
            <person name="Steenwyk J.L."/>
            <person name="Mead M.E."/>
            <person name="Goldman G.H."/>
            <person name="Alastruey-Izquierdo A."/>
            <person name="Rokas A."/>
        </authorList>
    </citation>
    <scope>NUCLEOTIDE SEQUENCE</scope>
    <source>
        <strain evidence="2">CNM-CM5793</strain>
    </source>
</reference>
<feature type="compositionally biased region" description="Polar residues" evidence="1">
    <location>
        <begin position="32"/>
        <end position="41"/>
    </location>
</feature>
<organism evidence="2 3">
    <name type="scientific">Aspergillus hiratsukae</name>
    <dbReference type="NCBI Taxonomy" id="1194566"/>
    <lineage>
        <taxon>Eukaryota</taxon>
        <taxon>Fungi</taxon>
        <taxon>Dikarya</taxon>
        <taxon>Ascomycota</taxon>
        <taxon>Pezizomycotina</taxon>
        <taxon>Eurotiomycetes</taxon>
        <taxon>Eurotiomycetidae</taxon>
        <taxon>Eurotiales</taxon>
        <taxon>Aspergillaceae</taxon>
        <taxon>Aspergillus</taxon>
        <taxon>Aspergillus subgen. Fumigati</taxon>
    </lineage>
</organism>
<name>A0A8H6PBI5_9EURO</name>
<evidence type="ECO:0000313" key="3">
    <source>
        <dbReference type="Proteomes" id="UP000630445"/>
    </source>
</evidence>
<accession>A0A8H6PBI5</accession>
<comment type="caution">
    <text evidence="2">The sequence shown here is derived from an EMBL/GenBank/DDBJ whole genome shotgun (WGS) entry which is preliminary data.</text>
</comment>
<feature type="compositionally biased region" description="Basic and acidic residues" evidence="1">
    <location>
        <begin position="608"/>
        <end position="621"/>
    </location>
</feature>
<feature type="compositionally biased region" description="Polar residues" evidence="1">
    <location>
        <begin position="132"/>
        <end position="143"/>
    </location>
</feature>
<dbReference type="InterPro" id="IPR011993">
    <property type="entry name" value="PH-like_dom_sf"/>
</dbReference>
<sequence length="830" mass="90965">MAMETQTTSMEAGHDQGSMKFSRYRSVRRAATQKQPKQVDTSIPSAPSAPSAPATGSHHETTSTIETNPAISRSMSRYRRQRAPTAPAMTARPAVPALPTHKTQLNGHNPLSVPEDHTAATAAVHVPAMAQSMTEPAKTTKNPVANDAGANEDSEAERERHRQEAMARLTGDTTKPAPAVSDHRRVTSRAADGRRKHDDVQEGSRRHHRSEEAPEPKRRSFKEKMKLAMPKDESSTESSTVKSSEPPTGNHFTGVDAPVSAVNSGKRSVLVQYGRMSAKMSVMPSTRVQDLLVTASQCLTSEIDPLTFIMMESFNQLGLERPLRRYECVRDIINSWAYDGENALIIVPAASIESLRLLEAQNVPSAPPADVTVHIYYSRRPRKWDKRFVTLRSDGQVTVSKKEHGQDQTNACHLSDFDIYSPTPQFLRKNVQPPKKICQAIKSQQKSSMFLSTENFVHFFSTNDRAVADQWHQAVQAWRSWYLVHKRGAGQSEDDEEVNSLHQRRLGSSHSKSSQPPQFKPLVDLDSGAEQERASLQHSPLEEQLKSSKSKDLFSRKRRSRERGPPPSSFPKSLAESDSSGSAMQPTDGSPFSTSGLLGRTYTQRQQAMKEREEKEKRANEEPFIAHGLVGNMSTRRGPGSQPPSRSNTMTSAHAPDMGSVNRSLSVNRSKPLVDLTPAYQEPPQHARKGRGIAVEPGLPLIDAVTGPEPIGGIAAPPSTTWRRAPVPLEPASTAETQTRKRSNTLRSASNQRHHHTAPTSPVTPVDNAQPSEGPFLANSLLARTAQLATAQSSVPVGHGVATGDRNASKPMLDLTPANPFAEGSLLRNL</sequence>
<dbReference type="EMBL" id="JACBAD010001981">
    <property type="protein sequence ID" value="KAF7125457.1"/>
    <property type="molecule type" value="Genomic_DNA"/>
</dbReference>